<keyword evidence="3" id="KW-0378">Hydrolase</keyword>
<dbReference type="RefSeq" id="WP_222980691.1">
    <property type="nucleotide sequence ID" value="NZ_JAINVZ010000020.1"/>
</dbReference>
<feature type="chain" id="PRO_5046977510" evidence="1">
    <location>
        <begin position="23"/>
        <end position="438"/>
    </location>
</feature>
<dbReference type="Pfam" id="PF13472">
    <property type="entry name" value="Lipase_GDSL_2"/>
    <property type="match status" value="1"/>
</dbReference>
<dbReference type="Gene3D" id="3.40.50.1110">
    <property type="entry name" value="SGNH hydrolase"/>
    <property type="match status" value="1"/>
</dbReference>
<protein>
    <submittedName>
        <fullName evidence="3">SGNH/GDSL hydrolase family protein</fullName>
    </submittedName>
</protein>
<keyword evidence="4" id="KW-1185">Reference proteome</keyword>
<dbReference type="EMBL" id="JAINVZ010000020">
    <property type="protein sequence ID" value="MBY8887949.1"/>
    <property type="molecule type" value="Genomic_DNA"/>
</dbReference>
<dbReference type="CDD" id="cd01830">
    <property type="entry name" value="XynE_like"/>
    <property type="match status" value="1"/>
</dbReference>
<dbReference type="InterPro" id="IPR013830">
    <property type="entry name" value="SGNH_hydro"/>
</dbReference>
<feature type="domain" description="SGNH hydrolase-type esterase" evidence="2">
    <location>
        <begin position="228"/>
        <end position="420"/>
    </location>
</feature>
<accession>A0ABS7QXM1</accession>
<dbReference type="GO" id="GO:0016787">
    <property type="term" value="F:hydrolase activity"/>
    <property type="evidence" value="ECO:0007669"/>
    <property type="project" value="UniProtKB-KW"/>
</dbReference>
<evidence type="ECO:0000313" key="4">
    <source>
        <dbReference type="Proteomes" id="UP001198565"/>
    </source>
</evidence>
<evidence type="ECO:0000256" key="1">
    <source>
        <dbReference type="SAM" id="SignalP"/>
    </source>
</evidence>
<dbReference type="InterPro" id="IPR036514">
    <property type="entry name" value="SGNH_hydro_sf"/>
</dbReference>
<comment type="caution">
    <text evidence="3">The sequence shown here is derived from an EMBL/GenBank/DDBJ whole genome shotgun (WGS) entry which is preliminary data.</text>
</comment>
<dbReference type="PANTHER" id="PTHR43784">
    <property type="entry name" value="GDSL-LIKE LIPASE/ACYLHYDROLASE, PUTATIVE (AFU_ORTHOLOGUE AFUA_2G00820)-RELATED"/>
    <property type="match status" value="1"/>
</dbReference>
<dbReference type="PANTHER" id="PTHR43784:SF2">
    <property type="entry name" value="GDSL-LIKE LIPASE_ACYLHYDROLASE, PUTATIVE (AFU_ORTHOLOGUE AFUA_2G00820)-RELATED"/>
    <property type="match status" value="1"/>
</dbReference>
<dbReference type="Proteomes" id="UP001198565">
    <property type="component" value="Unassembled WGS sequence"/>
</dbReference>
<sequence length="438" mass="45342">MTRKSGCTLAAALLAVMAVVCAVIVVGLHHAAAPVADGAAPQPHATLADPASAGDWVAGWATSPAAGEPNTRHGYPGMSIRNVVHTSAGGTAARVQLSNLFGVAPLTLTDVTLGVAAGPGGADAVPGALVRLAFDGRPTVTIPAGASVLSDPARLRVPTAADLLVTTYTRDPSGPVTYHPMARETSYLARGDHAGDVEGTAFTEQTPYWRYVTGVDVWTADATGTVVAFGDSITDGRTSTVGADHRWPDYLAQRLRSAANGPRLSVVDEGISGNRLLSNAQPDMPGNGPSGLSRLDRDALSQPGAKVLVVDLGINDILQDPRTITPEAVVAGLQAITREAHAHGLRVVGSTLTPFGGTRGWTPRLEAVRERVNEVIRSGRVFDAVADFDRALRDPMAPERLRPAYDSGDHLHPTDAGYRAMADAIGLDTLTGAAPAGV</sequence>
<dbReference type="SUPFAM" id="SSF52266">
    <property type="entry name" value="SGNH hydrolase"/>
    <property type="match status" value="1"/>
</dbReference>
<feature type="signal peptide" evidence="1">
    <location>
        <begin position="1"/>
        <end position="22"/>
    </location>
</feature>
<gene>
    <name evidence="3" type="ORF">K7472_24360</name>
</gene>
<organism evidence="3 4">
    <name type="scientific">Streptantibioticus parmotrematis</name>
    <dbReference type="NCBI Taxonomy" id="2873249"/>
    <lineage>
        <taxon>Bacteria</taxon>
        <taxon>Bacillati</taxon>
        <taxon>Actinomycetota</taxon>
        <taxon>Actinomycetes</taxon>
        <taxon>Kitasatosporales</taxon>
        <taxon>Streptomycetaceae</taxon>
        <taxon>Streptantibioticus</taxon>
    </lineage>
</organism>
<name>A0ABS7QXM1_9ACTN</name>
<dbReference type="InterPro" id="IPR053140">
    <property type="entry name" value="GDSL_Rv0518-like"/>
</dbReference>
<evidence type="ECO:0000313" key="3">
    <source>
        <dbReference type="EMBL" id="MBY8887949.1"/>
    </source>
</evidence>
<proteinExistence type="predicted"/>
<evidence type="ECO:0000259" key="2">
    <source>
        <dbReference type="Pfam" id="PF13472"/>
    </source>
</evidence>
<keyword evidence="1" id="KW-0732">Signal</keyword>
<reference evidence="3 4" key="1">
    <citation type="submission" date="2021-08" db="EMBL/GenBank/DDBJ databases">
        <title>Streptomyces sp. PTM05 isolated from lichen.</title>
        <authorList>
            <person name="Somphong A."/>
            <person name="Phongsopitanun W."/>
            <person name="Tanasupawat S."/>
        </authorList>
    </citation>
    <scope>NUCLEOTIDE SEQUENCE [LARGE SCALE GENOMIC DNA]</scope>
    <source>
        <strain evidence="3 4">Ptm05</strain>
    </source>
</reference>